<comment type="caution">
    <text evidence="2">The sequence shown here is derived from an EMBL/GenBank/DDBJ whole genome shotgun (WGS) entry which is preliminary data.</text>
</comment>
<name>A0AAN7B4Y2_9PEZI</name>
<keyword evidence="3" id="KW-1185">Reference proteome</keyword>
<evidence type="ECO:0000256" key="1">
    <source>
        <dbReference type="ARBA" id="ARBA00022729"/>
    </source>
</evidence>
<proteinExistence type="predicted"/>
<dbReference type="InterPro" id="IPR029058">
    <property type="entry name" value="AB_hydrolase_fold"/>
</dbReference>
<dbReference type="InterPro" id="IPR050955">
    <property type="entry name" value="Plant_Biomass_Hydrol_Est"/>
</dbReference>
<dbReference type="PANTHER" id="PTHR43037">
    <property type="entry name" value="UNNAMED PRODUCT-RELATED"/>
    <property type="match status" value="1"/>
</dbReference>
<reference evidence="2" key="2">
    <citation type="submission" date="2023-05" db="EMBL/GenBank/DDBJ databases">
        <authorList>
            <consortium name="Lawrence Berkeley National Laboratory"/>
            <person name="Steindorff A."/>
            <person name="Hensen N."/>
            <person name="Bonometti L."/>
            <person name="Westerberg I."/>
            <person name="Brannstrom I.O."/>
            <person name="Guillou S."/>
            <person name="Cros-Aarteil S."/>
            <person name="Calhoun S."/>
            <person name="Haridas S."/>
            <person name="Kuo A."/>
            <person name="Mondo S."/>
            <person name="Pangilinan J."/>
            <person name="Riley R."/>
            <person name="Labutti K."/>
            <person name="Andreopoulos B."/>
            <person name="Lipzen A."/>
            <person name="Chen C."/>
            <person name="Yanf M."/>
            <person name="Daum C."/>
            <person name="Ng V."/>
            <person name="Clum A."/>
            <person name="Ohm R."/>
            <person name="Martin F."/>
            <person name="Silar P."/>
            <person name="Natvig D."/>
            <person name="Lalanne C."/>
            <person name="Gautier V."/>
            <person name="Ament-Velasquez S.L."/>
            <person name="Kruys A."/>
            <person name="Hutchinson M.I."/>
            <person name="Powell A.J."/>
            <person name="Barry K."/>
            <person name="Miller A.N."/>
            <person name="Grigoriev I.V."/>
            <person name="Debuchy R."/>
            <person name="Gladieux P."/>
            <person name="Thoren M.H."/>
            <person name="Johannesson H."/>
        </authorList>
    </citation>
    <scope>NUCLEOTIDE SEQUENCE</scope>
    <source>
        <strain evidence="2">PSN293</strain>
    </source>
</reference>
<organism evidence="2 3">
    <name type="scientific">Rhypophila decipiens</name>
    <dbReference type="NCBI Taxonomy" id="261697"/>
    <lineage>
        <taxon>Eukaryota</taxon>
        <taxon>Fungi</taxon>
        <taxon>Dikarya</taxon>
        <taxon>Ascomycota</taxon>
        <taxon>Pezizomycotina</taxon>
        <taxon>Sordariomycetes</taxon>
        <taxon>Sordariomycetidae</taxon>
        <taxon>Sordariales</taxon>
        <taxon>Naviculisporaceae</taxon>
        <taxon>Rhypophila</taxon>
    </lineage>
</organism>
<dbReference type="EMBL" id="MU858157">
    <property type="protein sequence ID" value="KAK4211088.1"/>
    <property type="molecule type" value="Genomic_DNA"/>
</dbReference>
<evidence type="ECO:0000313" key="3">
    <source>
        <dbReference type="Proteomes" id="UP001301769"/>
    </source>
</evidence>
<gene>
    <name evidence="2" type="ORF">QBC37DRAFT_20022</name>
</gene>
<dbReference type="Gene3D" id="3.40.50.1820">
    <property type="entry name" value="alpha/beta hydrolase"/>
    <property type="match status" value="1"/>
</dbReference>
<dbReference type="PANTHER" id="PTHR43037:SF4">
    <property type="entry name" value="PEPTIDASE S9 PROLYL OLIGOPEPTIDASE CATALYTIC DOMAIN-CONTAINING PROTEIN"/>
    <property type="match status" value="1"/>
</dbReference>
<dbReference type="SUPFAM" id="SSF53474">
    <property type="entry name" value="alpha/beta-Hydrolases"/>
    <property type="match status" value="1"/>
</dbReference>
<accession>A0AAN7B4Y2</accession>
<dbReference type="AlphaFoldDB" id="A0AAN7B4Y2"/>
<protein>
    <submittedName>
        <fullName evidence="2">Uncharacterized protein</fullName>
    </submittedName>
</protein>
<keyword evidence="1" id="KW-0732">Signal</keyword>
<evidence type="ECO:0000313" key="2">
    <source>
        <dbReference type="EMBL" id="KAK4211088.1"/>
    </source>
</evidence>
<dbReference type="Proteomes" id="UP001301769">
    <property type="component" value="Unassembled WGS sequence"/>
</dbReference>
<sequence>MNGHSREDLRTLKYTVEKIPSKPVDGTNHVYPLYIAMHGGGEDKDGTANDRAWQHMMASYKGRITDGIWVAVRGIGNTWDMHFTGPGHVLVERLIEYMILFHNVDPNRVYLVGFSAGGDSGFRIGNRLAQRFAACEIGGGDPGDVRAGNFMNLPVCLQVGEQDEGWVQSKPLGRSKHVAQFGIKLDVLAKIHPDYYTHSVFIHPTGRYEDERYDPGNRKHNSWEKGNFDNDQTAGKPTTIIQDYVVWLEQYEKNRQNAVDNWASLGITPAEVENTNTIDWPNNKKSRNPTPTKVFWDLGVGNFNDQQPKEEKDRYWQSSDNFRFVRPSDFHGLTQNYWLAIVPPPPATSASPAYYHVHKPGTSIMGQLDRANNKVMIAVTGETEDDINFGVRVLLRPGVLRDLSQSIAVEIKTTIARPEKKVTSAVLDVGPRLVESERVIKDTLVRNDPSLVFTSDIILVKEVVGGTTTWSALKYTS</sequence>
<reference evidence="2" key="1">
    <citation type="journal article" date="2023" name="Mol. Phylogenet. Evol.">
        <title>Genome-scale phylogeny and comparative genomics of the fungal order Sordariales.</title>
        <authorList>
            <person name="Hensen N."/>
            <person name="Bonometti L."/>
            <person name="Westerberg I."/>
            <person name="Brannstrom I.O."/>
            <person name="Guillou S."/>
            <person name="Cros-Aarteil S."/>
            <person name="Calhoun S."/>
            <person name="Haridas S."/>
            <person name="Kuo A."/>
            <person name="Mondo S."/>
            <person name="Pangilinan J."/>
            <person name="Riley R."/>
            <person name="LaButti K."/>
            <person name="Andreopoulos B."/>
            <person name="Lipzen A."/>
            <person name="Chen C."/>
            <person name="Yan M."/>
            <person name="Daum C."/>
            <person name="Ng V."/>
            <person name="Clum A."/>
            <person name="Steindorff A."/>
            <person name="Ohm R.A."/>
            <person name="Martin F."/>
            <person name="Silar P."/>
            <person name="Natvig D.O."/>
            <person name="Lalanne C."/>
            <person name="Gautier V."/>
            <person name="Ament-Velasquez S.L."/>
            <person name="Kruys A."/>
            <person name="Hutchinson M.I."/>
            <person name="Powell A.J."/>
            <person name="Barry K."/>
            <person name="Miller A.N."/>
            <person name="Grigoriev I.V."/>
            <person name="Debuchy R."/>
            <person name="Gladieux P."/>
            <person name="Hiltunen Thoren M."/>
            <person name="Johannesson H."/>
        </authorList>
    </citation>
    <scope>NUCLEOTIDE SEQUENCE</scope>
    <source>
        <strain evidence="2">PSN293</strain>
    </source>
</reference>